<gene>
    <name evidence="1" type="ORF">JKP88DRAFT_248314</name>
</gene>
<comment type="caution">
    <text evidence="1">The sequence shown here is derived from an EMBL/GenBank/DDBJ whole genome shotgun (WGS) entry which is preliminary data.</text>
</comment>
<sequence length="147" mass="16088">MADNECQRVLWTLVNLCSAKGADVPASSFVRDISATDKCDHHISPHPARTLAHLREDYAEAVGSATLARIRDHKPTAMDESIALQAVVHFESSTCDQLAAGLHAWHKAVYYSKDRTHRQLALGRMAKRSIYAIRAAGEGRDGGRVAP</sequence>
<organism evidence="1 2">
    <name type="scientific">Tribonema minus</name>
    <dbReference type="NCBI Taxonomy" id="303371"/>
    <lineage>
        <taxon>Eukaryota</taxon>
        <taxon>Sar</taxon>
        <taxon>Stramenopiles</taxon>
        <taxon>Ochrophyta</taxon>
        <taxon>PX clade</taxon>
        <taxon>Xanthophyceae</taxon>
        <taxon>Tribonematales</taxon>
        <taxon>Tribonemataceae</taxon>
        <taxon>Tribonema</taxon>
    </lineage>
</organism>
<accession>A0A835YMT0</accession>
<evidence type="ECO:0000313" key="2">
    <source>
        <dbReference type="Proteomes" id="UP000664859"/>
    </source>
</evidence>
<keyword evidence="2" id="KW-1185">Reference proteome</keyword>
<evidence type="ECO:0000313" key="1">
    <source>
        <dbReference type="EMBL" id="KAG5178232.1"/>
    </source>
</evidence>
<dbReference type="EMBL" id="JAFCMP010000517">
    <property type="protein sequence ID" value="KAG5178232.1"/>
    <property type="molecule type" value="Genomic_DNA"/>
</dbReference>
<name>A0A835YMT0_9STRA</name>
<protein>
    <submittedName>
        <fullName evidence="1">Uncharacterized protein</fullName>
    </submittedName>
</protein>
<reference evidence="1" key="1">
    <citation type="submission" date="2021-02" db="EMBL/GenBank/DDBJ databases">
        <title>First Annotated Genome of the Yellow-green Alga Tribonema minus.</title>
        <authorList>
            <person name="Mahan K.M."/>
        </authorList>
    </citation>
    <scope>NUCLEOTIDE SEQUENCE</scope>
    <source>
        <strain evidence="1">UTEX B ZZ1240</strain>
    </source>
</reference>
<proteinExistence type="predicted"/>
<dbReference type="AlphaFoldDB" id="A0A835YMT0"/>
<dbReference type="Proteomes" id="UP000664859">
    <property type="component" value="Unassembled WGS sequence"/>
</dbReference>